<gene>
    <name evidence="4" type="ORF">WN55_00376</name>
</gene>
<feature type="domain" description="DRBM" evidence="3">
    <location>
        <begin position="462"/>
        <end position="496"/>
    </location>
</feature>
<dbReference type="GO" id="GO:0016442">
    <property type="term" value="C:RISC complex"/>
    <property type="evidence" value="ECO:0007669"/>
    <property type="project" value="TreeGrafter"/>
</dbReference>
<name>A0A154PGM9_DUFNO</name>
<dbReference type="AlphaFoldDB" id="A0A154PGM9"/>
<dbReference type="EMBL" id="KQ434893">
    <property type="protein sequence ID" value="KZC10624.1"/>
    <property type="molecule type" value="Genomic_DNA"/>
</dbReference>
<dbReference type="GO" id="GO:0016301">
    <property type="term" value="F:kinase activity"/>
    <property type="evidence" value="ECO:0007669"/>
    <property type="project" value="UniProtKB-KW"/>
</dbReference>
<dbReference type="PANTHER" id="PTHR46205:SF3">
    <property type="entry name" value="LOQUACIOUS, ISOFORM B"/>
    <property type="match status" value="1"/>
</dbReference>
<dbReference type="GO" id="GO:0030422">
    <property type="term" value="P:siRNA processing"/>
    <property type="evidence" value="ECO:0007669"/>
    <property type="project" value="TreeGrafter"/>
</dbReference>
<accession>A0A154PGM9</accession>
<keyword evidence="4" id="KW-0808">Transferase</keyword>
<feature type="domain" description="DRBM" evidence="3">
    <location>
        <begin position="4"/>
        <end position="71"/>
    </location>
</feature>
<sequence length="678" mass="75779">MIKTPVSILQEMMVKKQTVPDYELIHDGGGTHMNTFTYRVSCDGLSAIGIGRSKKDAKHEAAKAMLEAIAAHRGYLQLPASPSQSPQRTPLPPVIPETQRLPPDVPFVNAVGALKEVCGENNLQEPEYIQISDVGPPHAKIFTLQCKVANFKEFGIAKTKKQAKQEAAKKMLHKITDLVAESQDRQDPFNLEFEKNEEESTSNNMAKALYPSLSNLPLQTKVNLGYKLVDYHCKIKDSFNVDMLDDFIDKLQCLNTQYELVRHSNVSEEFVQQFLLSLKTLLLTMELNVAIIPLRCKDNNNYVIAARLTTSPEIVQLALGATETEAKLNALVKVINVELVWIKKWLPHEEEQIPEGTASRAYKAALKSATTTRSPMSFINKAHELHVATGCPNTVNLWKSILPTVKLLERMDAGIVWIVLKELASFVLGHPYLEHLALYETKIQMVVINLDQAKLINRISRGGKSYVLPDSAIGIGRSKKDAKHEAAKAMLEAIAAHRGYLQLPASPSQSPQRTPLPPVIPETQRLPPDVPFVNAVGALKEVCIENNLQEPEYIQISDVGPPHAKIFTLQCKVANFKEFGIAKTKKQAKQEAAKKMLHKITDLVAESQDRQDPFNLEFEKNEEESTSNNMAKALYPSLSNLPLQTKVNLGYRLLDYHSKVKDSLIPMLRPALWSLLYL</sequence>
<evidence type="ECO:0000259" key="3">
    <source>
        <dbReference type="PROSITE" id="PS50137"/>
    </source>
</evidence>
<organism evidence="4 5">
    <name type="scientific">Dufourea novaeangliae</name>
    <name type="common">Sweat bee</name>
    <dbReference type="NCBI Taxonomy" id="178035"/>
    <lineage>
        <taxon>Eukaryota</taxon>
        <taxon>Metazoa</taxon>
        <taxon>Ecdysozoa</taxon>
        <taxon>Arthropoda</taxon>
        <taxon>Hexapoda</taxon>
        <taxon>Insecta</taxon>
        <taxon>Pterygota</taxon>
        <taxon>Neoptera</taxon>
        <taxon>Endopterygota</taxon>
        <taxon>Hymenoptera</taxon>
        <taxon>Apocrita</taxon>
        <taxon>Aculeata</taxon>
        <taxon>Apoidea</taxon>
        <taxon>Anthophila</taxon>
        <taxon>Halictidae</taxon>
        <taxon>Rophitinae</taxon>
        <taxon>Dufourea</taxon>
    </lineage>
</organism>
<dbReference type="PANTHER" id="PTHR46205">
    <property type="entry name" value="LOQUACIOUS, ISOFORM B"/>
    <property type="match status" value="1"/>
</dbReference>
<dbReference type="GO" id="GO:0070578">
    <property type="term" value="C:RISC-loading complex"/>
    <property type="evidence" value="ECO:0007669"/>
    <property type="project" value="TreeGrafter"/>
</dbReference>
<dbReference type="SMART" id="SM00358">
    <property type="entry name" value="DSRM"/>
    <property type="match status" value="3"/>
</dbReference>
<feature type="domain" description="DRBM" evidence="3">
    <location>
        <begin position="534"/>
        <end position="602"/>
    </location>
</feature>
<reference evidence="4 5" key="1">
    <citation type="submission" date="2015-07" db="EMBL/GenBank/DDBJ databases">
        <title>The genome of Dufourea novaeangliae.</title>
        <authorList>
            <person name="Pan H."/>
            <person name="Kapheim K."/>
        </authorList>
    </citation>
    <scope>NUCLEOTIDE SEQUENCE [LARGE SCALE GENOMIC DNA]</scope>
    <source>
        <strain evidence="4">0120121106</strain>
        <tissue evidence="4">Whole body</tissue>
    </source>
</reference>
<keyword evidence="1 2" id="KW-0694">RNA-binding</keyword>
<evidence type="ECO:0000256" key="1">
    <source>
        <dbReference type="ARBA" id="ARBA00022884"/>
    </source>
</evidence>
<evidence type="ECO:0000256" key="2">
    <source>
        <dbReference type="PROSITE-ProRule" id="PRU00266"/>
    </source>
</evidence>
<dbReference type="GO" id="GO:0003725">
    <property type="term" value="F:double-stranded RNA binding"/>
    <property type="evidence" value="ECO:0007669"/>
    <property type="project" value="TreeGrafter"/>
</dbReference>
<proteinExistence type="predicted"/>
<dbReference type="PROSITE" id="PS50137">
    <property type="entry name" value="DS_RBD"/>
    <property type="match status" value="4"/>
</dbReference>
<dbReference type="GO" id="GO:0035197">
    <property type="term" value="F:siRNA binding"/>
    <property type="evidence" value="ECO:0007669"/>
    <property type="project" value="TreeGrafter"/>
</dbReference>
<dbReference type="GO" id="GO:0007281">
    <property type="term" value="P:germ cell development"/>
    <property type="evidence" value="ECO:0007669"/>
    <property type="project" value="UniProtKB-ARBA"/>
</dbReference>
<dbReference type="OrthoDB" id="5961559at2759"/>
<dbReference type="Gene3D" id="3.30.160.20">
    <property type="match status" value="4"/>
</dbReference>
<feature type="domain" description="DRBM" evidence="3">
    <location>
        <begin position="109"/>
        <end position="177"/>
    </location>
</feature>
<dbReference type="CDD" id="cd19862">
    <property type="entry name" value="DSRM_PRKRA-like_rpt1"/>
    <property type="match status" value="1"/>
</dbReference>
<keyword evidence="4" id="KW-0418">Kinase</keyword>
<dbReference type="STRING" id="178035.A0A154PGM9"/>
<evidence type="ECO:0000313" key="4">
    <source>
        <dbReference type="EMBL" id="KZC10624.1"/>
    </source>
</evidence>
<dbReference type="Proteomes" id="UP000076502">
    <property type="component" value="Unassembled WGS sequence"/>
</dbReference>
<dbReference type="InterPro" id="IPR051247">
    <property type="entry name" value="RLC_Component"/>
</dbReference>
<dbReference type="GO" id="GO:0005737">
    <property type="term" value="C:cytoplasm"/>
    <property type="evidence" value="ECO:0007669"/>
    <property type="project" value="TreeGrafter"/>
</dbReference>
<dbReference type="InterPro" id="IPR014720">
    <property type="entry name" value="dsRBD_dom"/>
</dbReference>
<dbReference type="GO" id="GO:0005634">
    <property type="term" value="C:nucleus"/>
    <property type="evidence" value="ECO:0007669"/>
    <property type="project" value="TreeGrafter"/>
</dbReference>
<dbReference type="GO" id="GO:0070920">
    <property type="term" value="P:regulation of regulatory ncRNA processing"/>
    <property type="evidence" value="ECO:0007669"/>
    <property type="project" value="TreeGrafter"/>
</dbReference>
<dbReference type="FunFam" id="3.30.160.20:FF:000007">
    <property type="entry name" value="Double-stranded RNA-binding protein Staufen homolog 1"/>
    <property type="match status" value="1"/>
</dbReference>
<protein>
    <submittedName>
        <fullName evidence="4">Interferon-inducible double stranded RNA-dependent protein kinase activator A</fullName>
    </submittedName>
</protein>
<dbReference type="SUPFAM" id="SSF54768">
    <property type="entry name" value="dsRNA-binding domain-like"/>
    <property type="match status" value="4"/>
</dbReference>
<keyword evidence="5" id="KW-1185">Reference proteome</keyword>
<evidence type="ECO:0000313" key="5">
    <source>
        <dbReference type="Proteomes" id="UP000076502"/>
    </source>
</evidence>
<dbReference type="Pfam" id="PF00035">
    <property type="entry name" value="dsrm"/>
    <property type="match status" value="3"/>
</dbReference>